<feature type="signal peptide" evidence="1">
    <location>
        <begin position="1"/>
        <end position="27"/>
    </location>
</feature>
<reference evidence="3" key="1">
    <citation type="submission" date="2023-07" db="EMBL/GenBank/DDBJ databases">
        <title>30 novel species of actinomycetes from the DSMZ collection.</title>
        <authorList>
            <person name="Nouioui I."/>
        </authorList>
    </citation>
    <scope>NUCLEOTIDE SEQUENCE [LARGE SCALE GENOMIC DNA]</scope>
    <source>
        <strain evidence="3">DSM 41981</strain>
    </source>
</reference>
<evidence type="ECO:0000256" key="1">
    <source>
        <dbReference type="SAM" id="SignalP"/>
    </source>
</evidence>
<sequence>MSSVRGAVPRGPALCLALLAAVGTLTAAAPPTAVPSALCAGREVRRLPFSTGTVHVHKRDGYVCAVTLPARANGARRTMSVSVQARGNRPVTDTGWYTHHAGPVTVHAGRRCVRIEGRVGGGTVSSGWILC</sequence>
<gene>
    <name evidence="2" type="ORF">RM877_14945</name>
</gene>
<comment type="caution">
    <text evidence="2">The sequence shown here is derived from an EMBL/GenBank/DDBJ whole genome shotgun (WGS) entry which is preliminary data.</text>
</comment>
<organism evidence="2 3">
    <name type="scientific">Streptomyces doudnae</name>
    <dbReference type="NCBI Taxonomy" id="3075536"/>
    <lineage>
        <taxon>Bacteria</taxon>
        <taxon>Bacillati</taxon>
        <taxon>Actinomycetota</taxon>
        <taxon>Actinomycetes</taxon>
        <taxon>Kitasatosporales</taxon>
        <taxon>Streptomycetaceae</taxon>
        <taxon>Streptomyces</taxon>
    </lineage>
</organism>
<evidence type="ECO:0000313" key="3">
    <source>
        <dbReference type="Proteomes" id="UP001183535"/>
    </source>
</evidence>
<accession>A0ABD5ENV4</accession>
<protein>
    <recommendedName>
        <fullName evidence="4">Secreted protein</fullName>
    </recommendedName>
</protein>
<evidence type="ECO:0000313" key="2">
    <source>
        <dbReference type="EMBL" id="MDT0435978.1"/>
    </source>
</evidence>
<name>A0ABD5ENV4_9ACTN</name>
<dbReference type="AlphaFoldDB" id="A0ABD5ENV4"/>
<feature type="chain" id="PRO_5044751724" description="Secreted protein" evidence="1">
    <location>
        <begin position="28"/>
        <end position="131"/>
    </location>
</feature>
<keyword evidence="1" id="KW-0732">Signal</keyword>
<dbReference type="RefSeq" id="WP_093828184.1">
    <property type="nucleotide sequence ID" value="NZ_JAVRES010000005.1"/>
</dbReference>
<dbReference type="EMBL" id="JAVRES010000005">
    <property type="protein sequence ID" value="MDT0435978.1"/>
    <property type="molecule type" value="Genomic_DNA"/>
</dbReference>
<evidence type="ECO:0008006" key="4">
    <source>
        <dbReference type="Google" id="ProtNLM"/>
    </source>
</evidence>
<keyword evidence="3" id="KW-1185">Reference proteome</keyword>
<dbReference type="Proteomes" id="UP001183535">
    <property type="component" value="Unassembled WGS sequence"/>
</dbReference>
<proteinExistence type="predicted"/>